<keyword evidence="5" id="KW-1185">Reference proteome</keyword>
<comment type="similarity">
    <text evidence="1 3">Belongs to the short-chain dehydrogenases/reductases (SDR) family.</text>
</comment>
<proteinExistence type="inferred from homology"/>
<sequence>MENTIVVTGASRGIGKAIAESFLFKGTHHVIAVTRNDLQASRLLEEWSKFNSECLLEIKACDFSDEKSVRELCSDLSDQKNIEILINNAGVFSSGTLDSSYQDVINMTKVNFFSPFLLTQTISKIMQKNKRGYIFNIISNTARRAFPGIGAYSASKHALLGLSESLRLELLSSNVSVTNINPSFVNTDMTSDFPDIADTDKIQTDDIVKCVDFLLTLSPGAIIPNMDIECSKHY</sequence>
<dbReference type="eggNOG" id="COG0300">
    <property type="taxonomic scope" value="Bacteria"/>
</dbReference>
<comment type="caution">
    <text evidence="4">The sequence shown here is derived from an EMBL/GenBank/DDBJ whole genome shotgun (WGS) entry which is preliminary data.</text>
</comment>
<dbReference type="AlphaFoldDB" id="U3ANQ7"/>
<dbReference type="InterPro" id="IPR036291">
    <property type="entry name" value="NAD(P)-bd_dom_sf"/>
</dbReference>
<dbReference type="PROSITE" id="PS00061">
    <property type="entry name" value="ADH_SHORT"/>
    <property type="match status" value="1"/>
</dbReference>
<gene>
    <name evidence="4" type="primary">fabG</name>
    <name evidence="4" type="ORF">VAZ01S_025_00050</name>
</gene>
<dbReference type="Pfam" id="PF00106">
    <property type="entry name" value="adh_short"/>
    <property type="match status" value="1"/>
</dbReference>
<evidence type="ECO:0000256" key="3">
    <source>
        <dbReference type="RuleBase" id="RU000363"/>
    </source>
</evidence>
<dbReference type="InterPro" id="IPR002347">
    <property type="entry name" value="SDR_fam"/>
</dbReference>
<protein>
    <submittedName>
        <fullName evidence="4">3-oxoacyl-[acyl-carrier-protein] reductase</fullName>
    </submittedName>
</protein>
<dbReference type="EMBL" id="BATL01000025">
    <property type="protein sequence ID" value="GAD75410.1"/>
    <property type="molecule type" value="Genomic_DNA"/>
</dbReference>
<evidence type="ECO:0000256" key="1">
    <source>
        <dbReference type="ARBA" id="ARBA00006484"/>
    </source>
</evidence>
<dbReference type="GO" id="GO:0016491">
    <property type="term" value="F:oxidoreductase activity"/>
    <property type="evidence" value="ECO:0007669"/>
    <property type="project" value="UniProtKB-KW"/>
</dbReference>
<dbReference type="PANTHER" id="PTHR42901">
    <property type="entry name" value="ALCOHOL DEHYDROGENASE"/>
    <property type="match status" value="1"/>
</dbReference>
<name>U3ANQ7_9VIBR</name>
<dbReference type="RefSeq" id="WP_021709169.1">
    <property type="nucleotide sequence ID" value="NZ_BAOB01000593.1"/>
</dbReference>
<evidence type="ECO:0000256" key="2">
    <source>
        <dbReference type="ARBA" id="ARBA00023002"/>
    </source>
</evidence>
<keyword evidence="2" id="KW-0560">Oxidoreductase</keyword>
<organism evidence="4 5">
    <name type="scientific">Vibrio azureus NBRC 104587</name>
    <dbReference type="NCBI Taxonomy" id="1219077"/>
    <lineage>
        <taxon>Bacteria</taxon>
        <taxon>Pseudomonadati</taxon>
        <taxon>Pseudomonadota</taxon>
        <taxon>Gammaproteobacteria</taxon>
        <taxon>Vibrionales</taxon>
        <taxon>Vibrionaceae</taxon>
        <taxon>Vibrio</taxon>
    </lineage>
</organism>
<dbReference type="SUPFAM" id="SSF51735">
    <property type="entry name" value="NAD(P)-binding Rossmann-fold domains"/>
    <property type="match status" value="1"/>
</dbReference>
<dbReference type="Gene3D" id="3.40.50.720">
    <property type="entry name" value="NAD(P)-binding Rossmann-like Domain"/>
    <property type="match status" value="1"/>
</dbReference>
<evidence type="ECO:0000313" key="4">
    <source>
        <dbReference type="EMBL" id="GAD75410.1"/>
    </source>
</evidence>
<dbReference type="STRING" id="1219077.VAZ01S_025_00050"/>
<dbReference type="PRINTS" id="PR00081">
    <property type="entry name" value="GDHRDH"/>
</dbReference>
<dbReference type="OrthoDB" id="8613661at2"/>
<dbReference type="InterPro" id="IPR020904">
    <property type="entry name" value="Sc_DH/Rdtase_CS"/>
</dbReference>
<accession>U3ANQ7</accession>
<dbReference type="PRINTS" id="PR00080">
    <property type="entry name" value="SDRFAMILY"/>
</dbReference>
<dbReference type="CDD" id="cd05233">
    <property type="entry name" value="SDR_c"/>
    <property type="match status" value="1"/>
</dbReference>
<evidence type="ECO:0000313" key="5">
    <source>
        <dbReference type="Proteomes" id="UP000016567"/>
    </source>
</evidence>
<dbReference type="PANTHER" id="PTHR42901:SF1">
    <property type="entry name" value="ALCOHOL DEHYDROGENASE"/>
    <property type="match status" value="1"/>
</dbReference>
<dbReference type="Proteomes" id="UP000016567">
    <property type="component" value="Unassembled WGS sequence"/>
</dbReference>
<reference evidence="4 5" key="1">
    <citation type="submission" date="2013-09" db="EMBL/GenBank/DDBJ databases">
        <title>Whole genome shotgun sequence of Vibrio azureus NBRC 104587.</title>
        <authorList>
            <person name="Isaki S."/>
            <person name="Hosoyama A."/>
            <person name="Numata M."/>
            <person name="Hashimoto M."/>
            <person name="Hosoyama Y."/>
            <person name="Tsuchikane K."/>
            <person name="Noguchi M."/>
            <person name="Hirakata S."/>
            <person name="Ichikawa N."/>
            <person name="Ohji S."/>
            <person name="Yamazoe A."/>
            <person name="Fujita N."/>
        </authorList>
    </citation>
    <scope>NUCLEOTIDE SEQUENCE [LARGE SCALE GENOMIC DNA]</scope>
    <source>
        <strain evidence="4 5">NBRC 104587</strain>
    </source>
</reference>